<keyword evidence="7" id="KW-0067">ATP-binding</keyword>
<dbReference type="Gene3D" id="1.20.5.1930">
    <property type="match status" value="1"/>
</dbReference>
<feature type="coiled-coil region" evidence="9">
    <location>
        <begin position="225"/>
        <end position="252"/>
    </location>
</feature>
<dbReference type="InterPro" id="IPR003594">
    <property type="entry name" value="HATPase_dom"/>
</dbReference>
<gene>
    <name evidence="13" type="ORF">HNP25_000032</name>
</gene>
<dbReference type="Pfam" id="PF07730">
    <property type="entry name" value="HisKA_3"/>
    <property type="match status" value="1"/>
</dbReference>
<dbReference type="InterPro" id="IPR011712">
    <property type="entry name" value="Sig_transdc_His_kin_sub3_dim/P"/>
</dbReference>
<dbReference type="InterPro" id="IPR005467">
    <property type="entry name" value="His_kinase_dom"/>
</dbReference>
<dbReference type="AlphaFoldDB" id="A0A841EK37"/>
<evidence type="ECO:0000259" key="12">
    <source>
        <dbReference type="PROSITE" id="PS50109"/>
    </source>
</evidence>
<dbReference type="Proteomes" id="UP000524404">
    <property type="component" value="Unassembled WGS sequence"/>
</dbReference>
<organism evidence="13 14">
    <name type="scientific">Arcicella rosea</name>
    <dbReference type="NCBI Taxonomy" id="502909"/>
    <lineage>
        <taxon>Bacteria</taxon>
        <taxon>Pseudomonadati</taxon>
        <taxon>Bacteroidota</taxon>
        <taxon>Cytophagia</taxon>
        <taxon>Cytophagales</taxon>
        <taxon>Flectobacillaceae</taxon>
        <taxon>Arcicella</taxon>
    </lineage>
</organism>
<dbReference type="InterPro" id="IPR036890">
    <property type="entry name" value="HATPase_C_sf"/>
</dbReference>
<feature type="domain" description="Histidine kinase" evidence="12">
    <location>
        <begin position="491"/>
        <end position="579"/>
    </location>
</feature>
<keyword evidence="11" id="KW-0732">Signal</keyword>
<evidence type="ECO:0000256" key="10">
    <source>
        <dbReference type="SAM" id="Phobius"/>
    </source>
</evidence>
<evidence type="ECO:0000256" key="1">
    <source>
        <dbReference type="ARBA" id="ARBA00000085"/>
    </source>
</evidence>
<evidence type="ECO:0000313" key="14">
    <source>
        <dbReference type="Proteomes" id="UP000524404"/>
    </source>
</evidence>
<feature type="chain" id="PRO_5032611265" description="histidine kinase" evidence="11">
    <location>
        <begin position="25"/>
        <end position="579"/>
    </location>
</feature>
<dbReference type="GO" id="GO:0000155">
    <property type="term" value="F:phosphorelay sensor kinase activity"/>
    <property type="evidence" value="ECO:0007669"/>
    <property type="project" value="InterPro"/>
</dbReference>
<sequence>MKNLLLSPKITILFLLLKVSFAISQDEYPSLSKNYTKTQLDQLLQKYQNKKDTLGLAYTYWSYAKSEEKQYGLNYSPLTNLRKSMECFLIMKDSANFYNIRGALGSYFMDRPFIKEYAKEYITSAVDYFRVKNQPISEIGHLVNLANIDIHENNFKNVKEILDRVEMLNKKVKDEAYEGRLHSSYSDYYYRIANYDESLKHAEISYRIGKKLQIDWLEALSLYVKSKCLDALDNQEERLQALLESQKIVESNSILLPLQKEVYYETQNYYFKQKNFQKAYDFMNKARKTTEEIYFSKMESDVRAFSEYNLLEKQRMVVSKIALEKKLADIELDKLLIRQQMYIVLIILAILLISVLAYAYFSRQRFNRLDAEKVKKNIQIETLRALINGQEIERLRISQELHDGLGTLLSRIKFQTENINTSKDQIAEMIDDACAEVRIISSNLQPNALTQFGLIRSIDDLILKQNSTSPNIIFQHFGKEFEISPESSLMIFRIIQELMTNALKHADASEILIQLVYQEERTLTITVEDDGKGFDDSKAQPENNGWNNIRSRVNYLHGIITLHSEPTAGTSVTISIPFV</sequence>
<evidence type="ECO:0000256" key="8">
    <source>
        <dbReference type="ARBA" id="ARBA00023012"/>
    </source>
</evidence>
<evidence type="ECO:0000256" key="9">
    <source>
        <dbReference type="SAM" id="Coils"/>
    </source>
</evidence>
<dbReference type="GO" id="GO:0016020">
    <property type="term" value="C:membrane"/>
    <property type="evidence" value="ECO:0007669"/>
    <property type="project" value="InterPro"/>
</dbReference>
<dbReference type="Gene3D" id="1.25.40.10">
    <property type="entry name" value="Tetratricopeptide repeat domain"/>
    <property type="match status" value="1"/>
</dbReference>
<dbReference type="SMART" id="SM00387">
    <property type="entry name" value="HATPase_c"/>
    <property type="match status" value="1"/>
</dbReference>
<evidence type="ECO:0000256" key="11">
    <source>
        <dbReference type="SAM" id="SignalP"/>
    </source>
</evidence>
<dbReference type="InterPro" id="IPR011990">
    <property type="entry name" value="TPR-like_helical_dom_sf"/>
</dbReference>
<keyword evidence="5" id="KW-0547">Nucleotide-binding</keyword>
<dbReference type="GO" id="GO:0005524">
    <property type="term" value="F:ATP binding"/>
    <property type="evidence" value="ECO:0007669"/>
    <property type="project" value="UniProtKB-KW"/>
</dbReference>
<keyword evidence="4" id="KW-0808">Transferase</keyword>
<proteinExistence type="predicted"/>
<dbReference type="EMBL" id="JACHKT010000001">
    <property type="protein sequence ID" value="MBB6001393.1"/>
    <property type="molecule type" value="Genomic_DNA"/>
</dbReference>
<dbReference type="Gene3D" id="3.30.565.10">
    <property type="entry name" value="Histidine kinase-like ATPase, C-terminal domain"/>
    <property type="match status" value="1"/>
</dbReference>
<dbReference type="PROSITE" id="PS50109">
    <property type="entry name" value="HIS_KIN"/>
    <property type="match status" value="1"/>
</dbReference>
<evidence type="ECO:0000256" key="2">
    <source>
        <dbReference type="ARBA" id="ARBA00012438"/>
    </source>
</evidence>
<keyword evidence="10" id="KW-1133">Transmembrane helix</keyword>
<evidence type="ECO:0000256" key="3">
    <source>
        <dbReference type="ARBA" id="ARBA00022553"/>
    </source>
</evidence>
<keyword evidence="6 13" id="KW-0418">Kinase</keyword>
<protein>
    <recommendedName>
        <fullName evidence="2">histidine kinase</fullName>
        <ecNumber evidence="2">2.7.13.3</ecNumber>
    </recommendedName>
</protein>
<dbReference type="SUPFAM" id="SSF48452">
    <property type="entry name" value="TPR-like"/>
    <property type="match status" value="1"/>
</dbReference>
<dbReference type="Pfam" id="PF02518">
    <property type="entry name" value="HATPase_c"/>
    <property type="match status" value="1"/>
</dbReference>
<evidence type="ECO:0000313" key="13">
    <source>
        <dbReference type="EMBL" id="MBB6001393.1"/>
    </source>
</evidence>
<keyword evidence="8" id="KW-0902">Two-component regulatory system</keyword>
<dbReference type="RefSeq" id="WP_184128288.1">
    <property type="nucleotide sequence ID" value="NZ_JACHKT010000001.1"/>
</dbReference>
<comment type="catalytic activity">
    <reaction evidence="1">
        <text>ATP + protein L-histidine = ADP + protein N-phospho-L-histidine.</text>
        <dbReference type="EC" id="2.7.13.3"/>
    </reaction>
</comment>
<evidence type="ECO:0000256" key="5">
    <source>
        <dbReference type="ARBA" id="ARBA00022741"/>
    </source>
</evidence>
<name>A0A841EK37_9BACT</name>
<dbReference type="PANTHER" id="PTHR24421:SF10">
    <property type="entry name" value="NITRATE_NITRITE SENSOR PROTEIN NARQ"/>
    <property type="match status" value="1"/>
</dbReference>
<comment type="caution">
    <text evidence="13">The sequence shown here is derived from an EMBL/GenBank/DDBJ whole genome shotgun (WGS) entry which is preliminary data.</text>
</comment>
<dbReference type="PANTHER" id="PTHR24421">
    <property type="entry name" value="NITRATE/NITRITE SENSOR PROTEIN NARX-RELATED"/>
    <property type="match status" value="1"/>
</dbReference>
<accession>A0A841EK37</accession>
<evidence type="ECO:0000256" key="7">
    <source>
        <dbReference type="ARBA" id="ARBA00022840"/>
    </source>
</evidence>
<dbReference type="GO" id="GO:0046983">
    <property type="term" value="F:protein dimerization activity"/>
    <property type="evidence" value="ECO:0007669"/>
    <property type="project" value="InterPro"/>
</dbReference>
<feature type="transmembrane region" description="Helical" evidence="10">
    <location>
        <begin position="341"/>
        <end position="361"/>
    </location>
</feature>
<evidence type="ECO:0000256" key="4">
    <source>
        <dbReference type="ARBA" id="ARBA00022679"/>
    </source>
</evidence>
<dbReference type="InterPro" id="IPR050482">
    <property type="entry name" value="Sensor_HK_TwoCompSys"/>
</dbReference>
<keyword evidence="10" id="KW-0472">Membrane</keyword>
<keyword evidence="3" id="KW-0597">Phosphoprotein</keyword>
<keyword evidence="9" id="KW-0175">Coiled coil</keyword>
<feature type="signal peptide" evidence="11">
    <location>
        <begin position="1"/>
        <end position="24"/>
    </location>
</feature>
<keyword evidence="14" id="KW-1185">Reference proteome</keyword>
<dbReference type="CDD" id="cd16917">
    <property type="entry name" value="HATPase_UhpB-NarQ-NarX-like"/>
    <property type="match status" value="1"/>
</dbReference>
<dbReference type="SUPFAM" id="SSF55874">
    <property type="entry name" value="ATPase domain of HSP90 chaperone/DNA topoisomerase II/histidine kinase"/>
    <property type="match status" value="1"/>
</dbReference>
<evidence type="ECO:0000256" key="6">
    <source>
        <dbReference type="ARBA" id="ARBA00022777"/>
    </source>
</evidence>
<dbReference type="EC" id="2.7.13.3" evidence="2"/>
<keyword evidence="10" id="KW-0812">Transmembrane</keyword>
<reference evidence="13 14" key="1">
    <citation type="submission" date="2020-08" db="EMBL/GenBank/DDBJ databases">
        <title>Functional genomics of gut bacteria from endangered species of beetles.</title>
        <authorList>
            <person name="Carlos-Shanley C."/>
        </authorList>
    </citation>
    <scope>NUCLEOTIDE SEQUENCE [LARGE SCALE GENOMIC DNA]</scope>
    <source>
        <strain evidence="13 14">S00070</strain>
    </source>
</reference>